<dbReference type="InterPro" id="IPR001623">
    <property type="entry name" value="DnaJ_domain"/>
</dbReference>
<evidence type="ECO:0000256" key="1">
    <source>
        <dbReference type="SAM" id="MobiDB-lite"/>
    </source>
</evidence>
<organism evidence="3 4">
    <name type="scientific">Tetradesmus obliquus</name>
    <name type="common">Green alga</name>
    <name type="synonym">Acutodesmus obliquus</name>
    <dbReference type="NCBI Taxonomy" id="3088"/>
    <lineage>
        <taxon>Eukaryota</taxon>
        <taxon>Viridiplantae</taxon>
        <taxon>Chlorophyta</taxon>
        <taxon>core chlorophytes</taxon>
        <taxon>Chlorophyceae</taxon>
        <taxon>CS clade</taxon>
        <taxon>Sphaeropleales</taxon>
        <taxon>Scenedesmaceae</taxon>
        <taxon>Tetradesmus</taxon>
    </lineage>
</organism>
<dbReference type="CDD" id="cd06257">
    <property type="entry name" value="DnaJ"/>
    <property type="match status" value="1"/>
</dbReference>
<dbReference type="Gene3D" id="1.10.287.110">
    <property type="entry name" value="DnaJ domain"/>
    <property type="match status" value="1"/>
</dbReference>
<keyword evidence="4" id="KW-1185">Reference proteome</keyword>
<dbReference type="InterPro" id="IPR052423">
    <property type="entry name" value="EMIR"/>
</dbReference>
<name>A0ABY8UA21_TETOB</name>
<feature type="compositionally biased region" description="Low complexity" evidence="1">
    <location>
        <begin position="413"/>
        <end position="431"/>
    </location>
</feature>
<dbReference type="PRINTS" id="PR00625">
    <property type="entry name" value="JDOMAIN"/>
</dbReference>
<accession>A0ABY8UA21</accession>
<evidence type="ECO:0000259" key="2">
    <source>
        <dbReference type="PROSITE" id="PS50076"/>
    </source>
</evidence>
<feature type="region of interest" description="Disordered" evidence="1">
    <location>
        <begin position="413"/>
        <end position="434"/>
    </location>
</feature>
<gene>
    <name evidence="3" type="ORF">OEZ85_009681</name>
</gene>
<evidence type="ECO:0000313" key="4">
    <source>
        <dbReference type="Proteomes" id="UP001244341"/>
    </source>
</evidence>
<dbReference type="Proteomes" id="UP001244341">
    <property type="component" value="Chromosome 9b"/>
</dbReference>
<dbReference type="PANTHER" id="PTHR44094:SF8">
    <property type="entry name" value="DNAJ HEAT SHOCK N-TERMINAL DOMAIN-CONTAINING PROTEIN-RELATED"/>
    <property type="match status" value="1"/>
</dbReference>
<dbReference type="Pfam" id="PF00226">
    <property type="entry name" value="DnaJ"/>
    <property type="match status" value="1"/>
</dbReference>
<reference evidence="3 4" key="1">
    <citation type="submission" date="2023-05" db="EMBL/GenBank/DDBJ databases">
        <title>A 100% complete, gapless, phased diploid assembly of the Scenedesmus obliquus UTEX 3031 genome.</title>
        <authorList>
            <person name="Biondi T.C."/>
            <person name="Hanschen E.R."/>
            <person name="Kwon T."/>
            <person name="Eng W."/>
            <person name="Kruse C.P.S."/>
            <person name="Koehler S.I."/>
            <person name="Kunde Y."/>
            <person name="Gleasner C.D."/>
            <person name="You Mak K.T."/>
            <person name="Polle J."/>
            <person name="Hovde B.T."/>
            <person name="Starkenburg S.R."/>
        </authorList>
    </citation>
    <scope>NUCLEOTIDE SEQUENCE [LARGE SCALE GENOMIC DNA]</scope>
    <source>
        <strain evidence="3 4">DOE0152z</strain>
    </source>
</reference>
<feature type="domain" description="J" evidence="2">
    <location>
        <begin position="160"/>
        <end position="225"/>
    </location>
</feature>
<dbReference type="SUPFAM" id="SSF46565">
    <property type="entry name" value="Chaperone J-domain"/>
    <property type="match status" value="1"/>
</dbReference>
<dbReference type="SMART" id="SM00271">
    <property type="entry name" value="DnaJ"/>
    <property type="match status" value="1"/>
</dbReference>
<sequence>MQATQGADMSDVTPPSIQDVFSLRRPRDIRAGLSSGLKSVGKGVLGGAVGLLAAPIVGAATDGLPGFAKGVAAGVAGAVLLPVTGVTVGVVQVARGVANQPTALLESLRGKAWDEEQRTWVEQPQHALTPYDAAATSSAAAHWQRLGLPPLQSSSTQQLNYYALLEVPRDASHEQVKRQYYQLARRHHPDKNAGDAEAHARFQQLGHAYQVLSTPALRKRYDAAGAAALADVDWLEPGAFFAALFGSEMFEHLVGELAIASMARTAEDGAGESLSPAALRALQASRIQRLAVLLAALLRRYVEGDAEGFQLAMQAEAERLSAASFGVTLLHCIGRVYSRQADIYLGGLLGGTLARVKLGRDSVRCHLHIANAALQVISHQEKVAAFDRQRSSRAVRQLRAAGLRQLGAIFSAAQGPDSSSSSGSSRDAQGAKQQMQAAYEAVLARHIAEQEEAADLQE</sequence>
<dbReference type="PANTHER" id="PTHR44094">
    <property type="entry name" value="DNAJ HEAT SHOCK N-TERMINAL DOMAIN-CONTAINING PROTEIN"/>
    <property type="match status" value="1"/>
</dbReference>
<evidence type="ECO:0000313" key="3">
    <source>
        <dbReference type="EMBL" id="WIA18209.1"/>
    </source>
</evidence>
<dbReference type="Pfam" id="PF14308">
    <property type="entry name" value="DnaJ-X"/>
    <property type="match status" value="1"/>
</dbReference>
<dbReference type="PROSITE" id="PS50076">
    <property type="entry name" value="DNAJ_2"/>
    <property type="match status" value="1"/>
</dbReference>
<dbReference type="InterPro" id="IPR036869">
    <property type="entry name" value="J_dom_sf"/>
</dbReference>
<dbReference type="InterPro" id="IPR026894">
    <property type="entry name" value="DnaJ_X"/>
</dbReference>
<protein>
    <recommendedName>
        <fullName evidence="2">J domain-containing protein</fullName>
    </recommendedName>
</protein>
<proteinExistence type="predicted"/>
<dbReference type="EMBL" id="CP126216">
    <property type="protein sequence ID" value="WIA18209.1"/>
    <property type="molecule type" value="Genomic_DNA"/>
</dbReference>